<sequence>MEKVIKASRPTEGEALYHIRLQEGDVPEYILLPGAPERTLKIAEGWNDVEEVAHYREYKTVRGNYNGVPIAATSTGIGCPSAEIAIHELNEIGVHTAIRVGTTGCIVPDFDLGDLIIPVAAVRKDGASQWYVEPEFPAFANPDVVSALAEACERLGYRYGYGVVYTVGSFYIGQGRPLSEDGYWPSWADKIIPDLQQQRVTNIDMDTAGQYIVGHLHDMRMGAILSVISNRVLDRWGDNGGEERACKAASEAIKILMERDSQPKTRIR</sequence>
<gene>
    <name evidence="2" type="ORF">ACFSFW_23425</name>
</gene>
<dbReference type="CDD" id="cd17767">
    <property type="entry name" value="UP_EcUdp-like"/>
    <property type="match status" value="1"/>
</dbReference>
<organism evidence="2 3">
    <name type="scientific">Fredinandcohnia salidurans</name>
    <dbReference type="NCBI Taxonomy" id="2595041"/>
    <lineage>
        <taxon>Bacteria</taxon>
        <taxon>Bacillati</taxon>
        <taxon>Bacillota</taxon>
        <taxon>Bacilli</taxon>
        <taxon>Bacillales</taxon>
        <taxon>Bacillaceae</taxon>
        <taxon>Fredinandcohnia</taxon>
    </lineage>
</organism>
<dbReference type="Proteomes" id="UP001597227">
    <property type="component" value="Unassembled WGS sequence"/>
</dbReference>
<dbReference type="PANTHER" id="PTHR43691">
    <property type="entry name" value="URIDINE PHOSPHORYLASE"/>
    <property type="match status" value="1"/>
</dbReference>
<reference evidence="3" key="1">
    <citation type="journal article" date="2019" name="Int. J. Syst. Evol. Microbiol.">
        <title>The Global Catalogue of Microorganisms (GCM) 10K type strain sequencing project: providing services to taxonomists for standard genome sequencing and annotation.</title>
        <authorList>
            <consortium name="The Broad Institute Genomics Platform"/>
            <consortium name="The Broad Institute Genome Sequencing Center for Infectious Disease"/>
            <person name="Wu L."/>
            <person name="Ma J."/>
        </authorList>
    </citation>
    <scope>NUCLEOTIDE SEQUENCE [LARGE SCALE GENOMIC DNA]</scope>
    <source>
        <strain evidence="3">CCUG 15531</strain>
    </source>
</reference>
<accession>A0ABW4MUF2</accession>
<protein>
    <submittedName>
        <fullName evidence="2">Nucleoside phosphorylase</fullName>
    </submittedName>
</protein>
<evidence type="ECO:0000313" key="2">
    <source>
        <dbReference type="EMBL" id="MFD1781602.1"/>
    </source>
</evidence>
<proteinExistence type="predicted"/>
<keyword evidence="3" id="KW-1185">Reference proteome</keyword>
<evidence type="ECO:0000313" key="3">
    <source>
        <dbReference type="Proteomes" id="UP001597227"/>
    </source>
</evidence>
<name>A0ABW4MUF2_9BACI</name>
<dbReference type="Gene3D" id="3.40.50.1580">
    <property type="entry name" value="Nucleoside phosphorylase domain"/>
    <property type="match status" value="1"/>
</dbReference>
<feature type="domain" description="Nucleoside phosphorylase" evidence="1">
    <location>
        <begin position="29"/>
        <end position="237"/>
    </location>
</feature>
<evidence type="ECO:0000259" key="1">
    <source>
        <dbReference type="Pfam" id="PF01048"/>
    </source>
</evidence>
<dbReference type="InterPro" id="IPR035994">
    <property type="entry name" value="Nucleoside_phosphorylase_sf"/>
</dbReference>
<dbReference type="EMBL" id="JBHUEK010000034">
    <property type="protein sequence ID" value="MFD1781602.1"/>
    <property type="molecule type" value="Genomic_DNA"/>
</dbReference>
<dbReference type="InterPro" id="IPR000845">
    <property type="entry name" value="Nucleoside_phosphorylase_d"/>
</dbReference>
<dbReference type="Pfam" id="PF01048">
    <property type="entry name" value="PNP_UDP_1"/>
    <property type="match status" value="1"/>
</dbReference>
<dbReference type="RefSeq" id="WP_388042016.1">
    <property type="nucleotide sequence ID" value="NZ_JBHUEK010000034.1"/>
</dbReference>
<comment type="caution">
    <text evidence="2">The sequence shown here is derived from an EMBL/GenBank/DDBJ whole genome shotgun (WGS) entry which is preliminary data.</text>
</comment>
<dbReference type="PANTHER" id="PTHR43691:SF13">
    <property type="entry name" value="URIDINE PHOSPHORYLASE"/>
    <property type="match status" value="1"/>
</dbReference>
<dbReference type="SUPFAM" id="SSF53167">
    <property type="entry name" value="Purine and uridine phosphorylases"/>
    <property type="match status" value="1"/>
</dbReference>